<comment type="caution">
    <text evidence="1">The sequence shown here is derived from an EMBL/GenBank/DDBJ whole genome shotgun (WGS) entry which is preliminary data.</text>
</comment>
<sequence length="80" mass="9716">MMRDDRCRCEETPPLPDLFEGYDFAKREKEKERRERNKECDDVQFGSGISFITRRRRRLQINVFVRGGLFFVLHRKMSLC</sequence>
<evidence type="ECO:0000313" key="1">
    <source>
        <dbReference type="EMBL" id="PIC41840.1"/>
    </source>
</evidence>
<dbReference type="AlphaFoldDB" id="A0A2G5UQQ9"/>
<name>A0A2G5UQQ9_9PELO</name>
<dbReference type="Proteomes" id="UP000230233">
    <property type="component" value="Chromosome III"/>
</dbReference>
<accession>A0A2G5UQQ9</accession>
<organism evidence="1 2">
    <name type="scientific">Caenorhabditis nigoni</name>
    <dbReference type="NCBI Taxonomy" id="1611254"/>
    <lineage>
        <taxon>Eukaryota</taxon>
        <taxon>Metazoa</taxon>
        <taxon>Ecdysozoa</taxon>
        <taxon>Nematoda</taxon>
        <taxon>Chromadorea</taxon>
        <taxon>Rhabditida</taxon>
        <taxon>Rhabditina</taxon>
        <taxon>Rhabditomorpha</taxon>
        <taxon>Rhabditoidea</taxon>
        <taxon>Rhabditidae</taxon>
        <taxon>Peloderinae</taxon>
        <taxon>Caenorhabditis</taxon>
    </lineage>
</organism>
<keyword evidence="2" id="KW-1185">Reference proteome</keyword>
<dbReference type="EMBL" id="PDUG01000003">
    <property type="protein sequence ID" value="PIC41840.1"/>
    <property type="molecule type" value="Genomic_DNA"/>
</dbReference>
<protein>
    <submittedName>
        <fullName evidence="1">Uncharacterized protein</fullName>
    </submittedName>
</protein>
<reference evidence="2" key="1">
    <citation type="submission" date="2017-10" db="EMBL/GenBank/DDBJ databases">
        <title>Rapid genome shrinkage in a self-fertile nematode reveals novel sperm competition proteins.</title>
        <authorList>
            <person name="Yin D."/>
            <person name="Schwarz E.M."/>
            <person name="Thomas C.G."/>
            <person name="Felde R.L."/>
            <person name="Korf I.F."/>
            <person name="Cutter A.D."/>
            <person name="Schartner C.M."/>
            <person name="Ralston E.J."/>
            <person name="Meyer B.J."/>
            <person name="Haag E.S."/>
        </authorList>
    </citation>
    <scope>NUCLEOTIDE SEQUENCE [LARGE SCALE GENOMIC DNA]</scope>
    <source>
        <strain evidence="2">JU1422</strain>
    </source>
</reference>
<evidence type="ECO:0000313" key="2">
    <source>
        <dbReference type="Proteomes" id="UP000230233"/>
    </source>
</evidence>
<gene>
    <name evidence="1" type="primary">Cnig_chr_III.g9122</name>
    <name evidence="1" type="ORF">B9Z55_009122</name>
</gene>
<proteinExistence type="predicted"/>